<dbReference type="PANTHER" id="PTHR14119">
    <property type="entry name" value="HYDROLASE"/>
    <property type="match status" value="1"/>
</dbReference>
<organism evidence="2 3">
    <name type="scientific">Eubacterium pyruvativorans</name>
    <dbReference type="NCBI Taxonomy" id="155865"/>
    <lineage>
        <taxon>Bacteria</taxon>
        <taxon>Bacillati</taxon>
        <taxon>Bacillota</taxon>
        <taxon>Clostridia</taxon>
        <taxon>Eubacteriales</taxon>
        <taxon>Eubacteriaceae</taxon>
        <taxon>Eubacterium</taxon>
    </lineage>
</organism>
<feature type="domain" description="Isochorismatase-like" evidence="1">
    <location>
        <begin position="12"/>
        <end position="160"/>
    </location>
</feature>
<keyword evidence="3" id="KW-1185">Reference proteome</keyword>
<dbReference type="AlphaFoldDB" id="A0A1I7GQ62"/>
<dbReference type="InterPro" id="IPR050993">
    <property type="entry name" value="Isochorismatase_domain"/>
</dbReference>
<sequence length="183" mass="21172">MSRYMLEPEYTLAVLVDYQEKVCRPIWKTEELEQKLVHAVKGLQILEVPLLVTEQYPKGLGQTTEPLRKALENYEPLEKVTFSCMRDPVFRKKLVESGKKDIILMGIEAHVCVQQTALELMEEGYRVFLAADLVSSRNPYDREMGIERMRDAGCVITTIESLYFELMGSSKADHFREISLHIR</sequence>
<dbReference type="Pfam" id="PF00857">
    <property type="entry name" value="Isochorismatase"/>
    <property type="match status" value="1"/>
</dbReference>
<dbReference type="SUPFAM" id="SSF52499">
    <property type="entry name" value="Isochorismatase-like hydrolases"/>
    <property type="match status" value="1"/>
</dbReference>
<accession>A0A1I7GQ62</accession>
<dbReference type="STRING" id="155865.SAMN05216515_1083"/>
<dbReference type="PANTHER" id="PTHR14119:SF3">
    <property type="entry name" value="ISOCHORISMATASE DOMAIN-CONTAINING PROTEIN 2"/>
    <property type="match status" value="1"/>
</dbReference>
<reference evidence="2 3" key="1">
    <citation type="submission" date="2016-10" db="EMBL/GenBank/DDBJ databases">
        <authorList>
            <person name="de Groot N.N."/>
        </authorList>
    </citation>
    <scope>NUCLEOTIDE SEQUENCE [LARGE SCALE GENOMIC DNA]</scope>
    <source>
        <strain evidence="2 3">KHGC13</strain>
    </source>
</reference>
<dbReference type="InterPro" id="IPR000868">
    <property type="entry name" value="Isochorismatase-like_dom"/>
</dbReference>
<gene>
    <name evidence="2" type="ORF">SAMN05216508_10866</name>
</gene>
<dbReference type="Proteomes" id="UP000198817">
    <property type="component" value="Unassembled WGS sequence"/>
</dbReference>
<evidence type="ECO:0000259" key="1">
    <source>
        <dbReference type="Pfam" id="PF00857"/>
    </source>
</evidence>
<dbReference type="CDD" id="cd01012">
    <property type="entry name" value="YcaC_related"/>
    <property type="match status" value="1"/>
</dbReference>
<protein>
    <submittedName>
        <fullName evidence="2">Nicotinamidase-related amidase</fullName>
    </submittedName>
</protein>
<dbReference type="InterPro" id="IPR036380">
    <property type="entry name" value="Isochorismatase-like_sf"/>
</dbReference>
<name>A0A1I7GQ62_9FIRM</name>
<evidence type="ECO:0000313" key="2">
    <source>
        <dbReference type="EMBL" id="SFU50622.1"/>
    </source>
</evidence>
<proteinExistence type="predicted"/>
<dbReference type="EMBL" id="FPBT01000008">
    <property type="protein sequence ID" value="SFU50622.1"/>
    <property type="molecule type" value="Genomic_DNA"/>
</dbReference>
<dbReference type="Gene3D" id="3.40.50.850">
    <property type="entry name" value="Isochorismatase-like"/>
    <property type="match status" value="1"/>
</dbReference>
<evidence type="ECO:0000313" key="3">
    <source>
        <dbReference type="Proteomes" id="UP000198817"/>
    </source>
</evidence>